<dbReference type="Pfam" id="PF04850">
    <property type="entry name" value="Baculo_E66"/>
    <property type="match status" value="1"/>
</dbReference>
<dbReference type="Proteomes" id="UP000830275">
    <property type="component" value="Segment"/>
</dbReference>
<feature type="domain" description="Baculovirus ODV-E66 C-terminal" evidence="1">
    <location>
        <begin position="280"/>
        <end position="663"/>
    </location>
</feature>
<evidence type="ECO:0000313" key="3">
    <source>
        <dbReference type="Proteomes" id="UP000830275"/>
    </source>
</evidence>
<dbReference type="InterPro" id="IPR008929">
    <property type="entry name" value="Chondroitin_lyas"/>
</dbReference>
<protein>
    <submittedName>
        <fullName evidence="2">ODV-e66</fullName>
    </submittedName>
</protein>
<dbReference type="EMBL" id="MN233792">
    <property type="protein sequence ID" value="QHB21800.1"/>
    <property type="molecule type" value="Genomic_DNA"/>
</dbReference>
<reference evidence="2 3" key="1">
    <citation type="journal article" date="2019" name="Viruses">
        <title>Genome Analysis of a Novel Clade II.b Alphabaculovirus Obtained from Artaxa digramma.</title>
        <authorList>
            <person name="Li J."/>
            <person name="Duan X."/>
            <person name="Wang Q."/>
            <person name="Zhang L."/>
            <person name="Deng F."/>
            <person name="Wang H."/>
            <person name="Hu Z."/>
            <person name="Wang M."/>
            <person name="Wang J."/>
        </authorList>
    </citation>
    <scope>NUCLEOTIDE SEQUENCE [LARGE SCALE GENOMIC DNA]</scope>
    <source>
        <strain evidence="2 3">424</strain>
    </source>
</reference>
<sequence length="664" mass="75081">MNKRYKNFIMGASISKAYDDSGAYDNININNSRFKNDLDLFEFYYVDTLQEKFLQKAEKILNPTVAFSNTDNVFVGLEPWTNVSHFGTFCHTMIGYGVRFRNPSDTLYLNAQLAYNLRFGLLKLYEHLPFPAPVNQAPWGAQADWYHFSITMPECVQNTCTVLRNIYYDLDDVCIDILNTYLPAPTFSMGWRRTAGNAMRMCLPYAYGQLLQGFSFIEIAAQPEVQYVLNLIAFALVPSGNGIHLDYAYFDHTDVRAYGYLINSYFTFSYYNFLFGNSTVNMNNLYHSISLVSNKRGLANPAVMSRNGSHFSNVMGYFIQYPDTVVSGDFSKILTIRNSRYFGSVVGQAPGVAYYEADPTNQYHAPLWTMTRKIWANDGAIVRYRPEMLGLESGVILNNNLNGVVAIPTTTTSTSSFHPAFASTGICATSNAGVLVMHVRLEELNLEFYNYTLYHRYGMFQLYDKIYTLTPINFNARCVVLTRDTTQDTTEPKWTIASNSKTFNRVTTKHHNISNMPNLPNFSLRLFDNGMQTIEQIVSADSINAGVGTTCFSLLCQNYAETDTTTATNTGDNSFVINTNQNSIQCSIVFPIVVLKDVESRQVVINDASAASDTNLHTLRFDKISKALSQLSLSVNNLDSHYITKTNDSFVFENNHSNQFKFTY</sequence>
<evidence type="ECO:0000313" key="2">
    <source>
        <dbReference type="EMBL" id="QHB21800.1"/>
    </source>
</evidence>
<dbReference type="Gene3D" id="1.50.10.100">
    <property type="entry name" value="Chondroitin AC/alginate lyase"/>
    <property type="match status" value="1"/>
</dbReference>
<dbReference type="InterPro" id="IPR043082">
    <property type="entry name" value="Baculo_ODV-E66_core"/>
</dbReference>
<dbReference type="GO" id="GO:0019031">
    <property type="term" value="C:viral envelope"/>
    <property type="evidence" value="ECO:0007669"/>
    <property type="project" value="InterPro"/>
</dbReference>
<gene>
    <name evidence="2" type="primary">ODV-e66</name>
    <name evidence="2" type="ORF">Eudi_ORF141</name>
</gene>
<dbReference type="InterPro" id="IPR006934">
    <property type="entry name" value="ODV-E66_C_baculovirus"/>
</dbReference>
<proteinExistence type="predicted"/>
<keyword evidence="3" id="KW-1185">Reference proteome</keyword>
<name>A0AAE6R6R8_9ABAC</name>
<dbReference type="SUPFAM" id="SSF48230">
    <property type="entry name" value="Chondroitin AC/alginate lyase"/>
    <property type="match status" value="1"/>
</dbReference>
<evidence type="ECO:0000259" key="1">
    <source>
        <dbReference type="Pfam" id="PF04850"/>
    </source>
</evidence>
<organism evidence="2 3">
    <name type="scientific">Artaxa digramma nucleopolyhedrovirus</name>
    <dbReference type="NCBI Taxonomy" id="3070910"/>
    <lineage>
        <taxon>Viruses</taxon>
        <taxon>Viruses incertae sedis</taxon>
        <taxon>Naldaviricetes</taxon>
        <taxon>Lefavirales</taxon>
        <taxon>Baculoviridae</taxon>
        <taxon>Alphabaculovirus</taxon>
        <taxon>Alphabaculovirus ardigrammae</taxon>
    </lineage>
</organism>
<accession>A0AAE6R6R8</accession>
<dbReference type="Gene3D" id="2.70.98.100">
    <property type="entry name" value="Baculovirus E66 occlusion-derived virus envelope protein, domain 2"/>
    <property type="match status" value="1"/>
</dbReference>